<reference evidence="1 2" key="1">
    <citation type="journal article" date="2019" name="Nat. Ecol. Evol.">
        <title>Megaphylogeny resolves global patterns of mushroom evolution.</title>
        <authorList>
            <person name="Varga T."/>
            <person name="Krizsan K."/>
            <person name="Foldi C."/>
            <person name="Dima B."/>
            <person name="Sanchez-Garcia M."/>
            <person name="Sanchez-Ramirez S."/>
            <person name="Szollosi G.J."/>
            <person name="Szarkandi J.G."/>
            <person name="Papp V."/>
            <person name="Albert L."/>
            <person name="Andreopoulos W."/>
            <person name="Angelini C."/>
            <person name="Antonin V."/>
            <person name="Barry K.W."/>
            <person name="Bougher N.L."/>
            <person name="Buchanan P."/>
            <person name="Buyck B."/>
            <person name="Bense V."/>
            <person name="Catcheside P."/>
            <person name="Chovatia M."/>
            <person name="Cooper J."/>
            <person name="Damon W."/>
            <person name="Desjardin D."/>
            <person name="Finy P."/>
            <person name="Geml J."/>
            <person name="Haridas S."/>
            <person name="Hughes K."/>
            <person name="Justo A."/>
            <person name="Karasinski D."/>
            <person name="Kautmanova I."/>
            <person name="Kiss B."/>
            <person name="Kocsube S."/>
            <person name="Kotiranta H."/>
            <person name="LaButti K.M."/>
            <person name="Lechner B.E."/>
            <person name="Liimatainen K."/>
            <person name="Lipzen A."/>
            <person name="Lukacs Z."/>
            <person name="Mihaltcheva S."/>
            <person name="Morgado L.N."/>
            <person name="Niskanen T."/>
            <person name="Noordeloos M.E."/>
            <person name="Ohm R.A."/>
            <person name="Ortiz-Santana B."/>
            <person name="Ovrebo C."/>
            <person name="Racz N."/>
            <person name="Riley R."/>
            <person name="Savchenko A."/>
            <person name="Shiryaev A."/>
            <person name="Soop K."/>
            <person name="Spirin V."/>
            <person name="Szebenyi C."/>
            <person name="Tomsovsky M."/>
            <person name="Tulloss R.E."/>
            <person name="Uehling J."/>
            <person name="Grigoriev I.V."/>
            <person name="Vagvolgyi C."/>
            <person name="Papp T."/>
            <person name="Martin F.M."/>
            <person name="Miettinen O."/>
            <person name="Hibbett D.S."/>
            <person name="Nagy L.G."/>
        </authorList>
    </citation>
    <scope>NUCLEOTIDE SEQUENCE [LARGE SCALE GENOMIC DNA]</scope>
    <source>
        <strain evidence="1 2">CBS 962.96</strain>
    </source>
</reference>
<gene>
    <name evidence="1" type="ORF">K435DRAFT_802137</name>
</gene>
<dbReference type="AlphaFoldDB" id="A0A4S8LM16"/>
<evidence type="ECO:0000313" key="2">
    <source>
        <dbReference type="Proteomes" id="UP000297245"/>
    </source>
</evidence>
<sequence length="177" mass="19957">MSRSFFNNTSHCSFQGNIINNVAGDYITQAVNPELEGQIVSHGARGESIFDEYQNLRQGDMRLLQQLSIREVDGRPQSWNPQRLEYTTTANEIGLFGHAAGASSHCVAAWERDFLQYSTQCSSYFTFFFVFLLTNYLAKMRYFGSAKVQTLFDTSVTQVYVTATQISRLGEICVAVT</sequence>
<dbReference type="EMBL" id="ML179340">
    <property type="protein sequence ID" value="THU90267.1"/>
    <property type="molecule type" value="Genomic_DNA"/>
</dbReference>
<accession>A0A4S8LM16</accession>
<organism evidence="1 2">
    <name type="scientific">Dendrothele bispora (strain CBS 962.96)</name>
    <dbReference type="NCBI Taxonomy" id="1314807"/>
    <lineage>
        <taxon>Eukaryota</taxon>
        <taxon>Fungi</taxon>
        <taxon>Dikarya</taxon>
        <taxon>Basidiomycota</taxon>
        <taxon>Agaricomycotina</taxon>
        <taxon>Agaricomycetes</taxon>
        <taxon>Agaricomycetidae</taxon>
        <taxon>Agaricales</taxon>
        <taxon>Agaricales incertae sedis</taxon>
        <taxon>Dendrothele</taxon>
    </lineage>
</organism>
<proteinExistence type="predicted"/>
<dbReference type="Proteomes" id="UP000297245">
    <property type="component" value="Unassembled WGS sequence"/>
</dbReference>
<name>A0A4S8LM16_DENBC</name>
<protein>
    <submittedName>
        <fullName evidence="1">Uncharacterized protein</fullName>
    </submittedName>
</protein>
<keyword evidence="2" id="KW-1185">Reference proteome</keyword>
<evidence type="ECO:0000313" key="1">
    <source>
        <dbReference type="EMBL" id="THU90267.1"/>
    </source>
</evidence>